<feature type="transmembrane region" description="Helical" evidence="17">
    <location>
        <begin position="9"/>
        <end position="31"/>
    </location>
</feature>
<evidence type="ECO:0000256" key="2">
    <source>
        <dbReference type="ARBA" id="ARBA00012944"/>
    </source>
</evidence>
<evidence type="ECO:0000256" key="15">
    <source>
        <dbReference type="ARBA" id="ARBA00031027"/>
    </source>
</evidence>
<feature type="transmembrane region" description="Helical" evidence="17">
    <location>
        <begin position="268"/>
        <end position="290"/>
    </location>
</feature>
<feature type="transmembrane region" description="Helical" evidence="17">
    <location>
        <begin position="449"/>
        <end position="468"/>
    </location>
</feature>
<evidence type="ECO:0000256" key="16">
    <source>
        <dbReference type="ARBA" id="ARBA00049551"/>
    </source>
</evidence>
<dbReference type="GO" id="GO:0003954">
    <property type="term" value="F:NADH dehydrogenase activity"/>
    <property type="evidence" value="ECO:0007669"/>
    <property type="project" value="TreeGrafter"/>
</dbReference>
<organism evidence="20">
    <name type="scientific">Semele scabra</name>
    <dbReference type="NCBI Taxonomy" id="1125679"/>
    <lineage>
        <taxon>Eukaryota</taxon>
        <taxon>Metazoa</taxon>
        <taxon>Spiralia</taxon>
        <taxon>Lophotrochozoa</taxon>
        <taxon>Mollusca</taxon>
        <taxon>Bivalvia</taxon>
        <taxon>Autobranchia</taxon>
        <taxon>Heteroconchia</taxon>
        <taxon>Euheterodonta</taxon>
        <taxon>Imparidentia</taxon>
        <taxon>Neoheterodontei</taxon>
        <taxon>Cardiida</taxon>
        <taxon>Tellinoidea</taxon>
        <taxon>Semelidae</taxon>
        <taxon>Semele</taxon>
    </lineage>
</organism>
<dbReference type="InterPro" id="IPR001750">
    <property type="entry name" value="ND/Mrp_TM"/>
</dbReference>
<keyword evidence="8" id="KW-1278">Translocase</keyword>
<feature type="transmembrane region" description="Helical" evidence="17">
    <location>
        <begin position="373"/>
        <end position="397"/>
    </location>
</feature>
<keyword evidence="11" id="KW-0520">NAD</keyword>
<evidence type="ECO:0000256" key="9">
    <source>
        <dbReference type="ARBA" id="ARBA00022982"/>
    </source>
</evidence>
<dbReference type="InterPro" id="IPR003945">
    <property type="entry name" value="NU5C-like"/>
</dbReference>
<evidence type="ECO:0000256" key="12">
    <source>
        <dbReference type="ARBA" id="ARBA00023075"/>
    </source>
</evidence>
<dbReference type="GO" id="GO:0042773">
    <property type="term" value="P:ATP synthesis coupled electron transport"/>
    <property type="evidence" value="ECO:0007669"/>
    <property type="project" value="InterPro"/>
</dbReference>
<evidence type="ECO:0000256" key="10">
    <source>
        <dbReference type="ARBA" id="ARBA00022989"/>
    </source>
</evidence>
<dbReference type="PRINTS" id="PR01434">
    <property type="entry name" value="NADHDHGNASE5"/>
</dbReference>
<evidence type="ECO:0000256" key="13">
    <source>
        <dbReference type="ARBA" id="ARBA00023128"/>
    </source>
</evidence>
<evidence type="ECO:0000256" key="1">
    <source>
        <dbReference type="ARBA" id="ARBA00004448"/>
    </source>
</evidence>
<evidence type="ECO:0000256" key="4">
    <source>
        <dbReference type="ARBA" id="ARBA00022448"/>
    </source>
</evidence>
<keyword evidence="12" id="KW-0830">Ubiquinone</keyword>
<keyword evidence="13 20" id="KW-0496">Mitochondrion</keyword>
<name>I6NHU2_9BIVA</name>
<keyword evidence="5" id="KW-0679">Respiratory chain</keyword>
<evidence type="ECO:0000259" key="19">
    <source>
        <dbReference type="Pfam" id="PF06455"/>
    </source>
</evidence>
<dbReference type="AlphaFoldDB" id="I6NHU2"/>
<evidence type="ECO:0000256" key="17">
    <source>
        <dbReference type="SAM" id="Phobius"/>
    </source>
</evidence>
<feature type="transmembrane region" description="Helical" evidence="17">
    <location>
        <begin position="240"/>
        <end position="261"/>
    </location>
</feature>
<evidence type="ECO:0000256" key="14">
    <source>
        <dbReference type="ARBA" id="ARBA00023136"/>
    </source>
</evidence>
<evidence type="ECO:0000259" key="18">
    <source>
        <dbReference type="Pfam" id="PF00361"/>
    </source>
</evidence>
<dbReference type="Pfam" id="PF00361">
    <property type="entry name" value="Proton_antipo_M"/>
    <property type="match status" value="1"/>
</dbReference>
<comment type="subcellular location">
    <subcellularLocation>
        <location evidence="1">Mitochondrion inner membrane</location>
        <topology evidence="1">Multi-pass membrane protein</topology>
    </subcellularLocation>
</comment>
<keyword evidence="7" id="KW-0999">Mitochondrion inner membrane</keyword>
<reference evidence="20" key="1">
    <citation type="submission" date="2011-07" db="EMBL/GenBank/DDBJ databases">
        <title>The complete mitochondrial genomes of six heterodont bivalves (Tellinoidea and Solenoidea): extensive gene rearrangements and phylogenetic implications.</title>
        <authorList>
            <person name="Yuan Y."/>
            <person name="Li Q."/>
        </authorList>
    </citation>
    <scope>NUCLEOTIDE SEQUENCE</scope>
</reference>
<dbReference type="EC" id="7.1.1.2" evidence="2"/>
<feature type="transmembrane region" description="Helical" evidence="17">
    <location>
        <begin position="296"/>
        <end position="316"/>
    </location>
</feature>
<feature type="transmembrane region" description="Helical" evidence="17">
    <location>
        <begin position="176"/>
        <end position="194"/>
    </location>
</feature>
<keyword evidence="6 17" id="KW-0812">Transmembrane</keyword>
<feature type="transmembrane region" description="Helical" evidence="17">
    <location>
        <begin position="409"/>
        <end position="437"/>
    </location>
</feature>
<dbReference type="EMBL" id="JN398365">
    <property type="protein sequence ID" value="AEV94308.1"/>
    <property type="molecule type" value="Genomic_DNA"/>
</dbReference>
<evidence type="ECO:0000256" key="8">
    <source>
        <dbReference type="ARBA" id="ARBA00022967"/>
    </source>
</evidence>
<comment type="catalytic activity">
    <reaction evidence="16">
        <text>a ubiquinone + NADH + 5 H(+)(in) = a ubiquinol + NAD(+) + 4 H(+)(out)</text>
        <dbReference type="Rhea" id="RHEA:29091"/>
        <dbReference type="Rhea" id="RHEA-COMP:9565"/>
        <dbReference type="Rhea" id="RHEA-COMP:9566"/>
        <dbReference type="ChEBI" id="CHEBI:15378"/>
        <dbReference type="ChEBI" id="CHEBI:16389"/>
        <dbReference type="ChEBI" id="CHEBI:17976"/>
        <dbReference type="ChEBI" id="CHEBI:57540"/>
        <dbReference type="ChEBI" id="CHEBI:57945"/>
        <dbReference type="EC" id="7.1.1.2"/>
    </reaction>
</comment>
<keyword evidence="4" id="KW-0813">Transport</keyword>
<feature type="transmembrane region" description="Helical" evidence="17">
    <location>
        <begin position="214"/>
        <end position="234"/>
    </location>
</feature>
<feature type="domain" description="NADH:quinone oxidoreductase/Mrp antiporter transmembrane" evidence="18">
    <location>
        <begin position="109"/>
        <end position="385"/>
    </location>
</feature>
<feature type="domain" description="NADH dehydrogenase subunit 5 C-terminal" evidence="19">
    <location>
        <begin position="409"/>
        <end position="570"/>
    </location>
</feature>
<evidence type="ECO:0000256" key="11">
    <source>
        <dbReference type="ARBA" id="ARBA00023027"/>
    </source>
</evidence>
<feature type="transmembrane region" description="Helical" evidence="17">
    <location>
        <begin position="152"/>
        <end position="170"/>
    </location>
</feature>
<dbReference type="Pfam" id="PF06455">
    <property type="entry name" value="NADH5_C"/>
    <property type="match status" value="1"/>
</dbReference>
<dbReference type="GO" id="GO:0005743">
    <property type="term" value="C:mitochondrial inner membrane"/>
    <property type="evidence" value="ECO:0007669"/>
    <property type="project" value="UniProtKB-SubCell"/>
</dbReference>
<sequence>MMDYKVKVWYYFSILFWLFVSLCWVGFHFIFDGGSVVFDVSIFGGLMSLSVPFMLDLYSCLFSIVVVLISSSVMLYNGFYMDGEVFYSRFCKLVLLFVLSMLLLVFIPNLLGLMLGWDGLGITSYLLVIYYQDKRSLGSGTLTVLSNRVGDVLFFVGIGMGSSMSSWNFVDLSGEGVCSLLCGAVVLGGMTKSAQMPFSAWLPAAMAAPSPVSALVHSSTLVTAGVYVLVRFSGCLFGGWYLFLGVVCSMTMFMSAVSAVFEPDVKKVVALSTLSQLGVMMLSLSVGAVSACFFHLVSHALFKALMFLCVGAVIHFSGVQDLRYLGGFLYGSPVVTGWLVVSCLSLMGFPFMAGFYSKDLVLESFFVSSMSGVLFVLVVVSTCLTVLYSGLMVLSLVRFSMYEGYKGVMVSGAYVMFPCSVLGVGSLFGGLVMQYLVLEFNASFVLVGYVKMVPIVCVCLGIMGVLVYKVTGVLNTYTGLNLGSGEVFVDMLAKMWYMPQLSSDLFSGFVLEMSGNVKGVVEDGYLEYSFGSELVWKGSSLVSMFYMKSQDGGISVCFLKGVVFVFIMFMASYIYGAV</sequence>
<dbReference type="PANTHER" id="PTHR42829:SF2">
    <property type="entry name" value="NADH-UBIQUINONE OXIDOREDUCTASE CHAIN 5"/>
    <property type="match status" value="1"/>
</dbReference>
<feature type="transmembrane region" description="Helical" evidence="17">
    <location>
        <begin position="553"/>
        <end position="575"/>
    </location>
</feature>
<evidence type="ECO:0000256" key="7">
    <source>
        <dbReference type="ARBA" id="ARBA00022792"/>
    </source>
</evidence>
<feature type="transmembrane region" description="Helical" evidence="17">
    <location>
        <begin position="90"/>
        <end position="107"/>
    </location>
</feature>
<protein>
    <recommendedName>
        <fullName evidence="3">NADH-ubiquinone oxidoreductase chain 5</fullName>
        <ecNumber evidence="2">7.1.1.2</ecNumber>
    </recommendedName>
    <alternativeName>
        <fullName evidence="15">NADH dehydrogenase subunit 5</fullName>
    </alternativeName>
</protein>
<keyword evidence="14 17" id="KW-0472">Membrane</keyword>
<geneLocation type="mitochondrion" evidence="20"/>
<dbReference type="InterPro" id="IPR010934">
    <property type="entry name" value="NADH_DH_su5_C"/>
</dbReference>
<dbReference type="GO" id="GO:0015990">
    <property type="term" value="P:electron transport coupled proton transport"/>
    <property type="evidence" value="ECO:0007669"/>
    <property type="project" value="TreeGrafter"/>
</dbReference>
<gene>
    <name evidence="20" type="primary">nad5</name>
</gene>
<evidence type="ECO:0000313" key="20">
    <source>
        <dbReference type="EMBL" id="AEV94308.1"/>
    </source>
</evidence>
<evidence type="ECO:0000256" key="5">
    <source>
        <dbReference type="ARBA" id="ARBA00022660"/>
    </source>
</evidence>
<dbReference type="PANTHER" id="PTHR42829">
    <property type="entry name" value="NADH-UBIQUINONE OXIDOREDUCTASE CHAIN 5"/>
    <property type="match status" value="1"/>
</dbReference>
<dbReference type="GO" id="GO:0008137">
    <property type="term" value="F:NADH dehydrogenase (ubiquinone) activity"/>
    <property type="evidence" value="ECO:0007669"/>
    <property type="project" value="UniProtKB-EC"/>
</dbReference>
<evidence type="ECO:0000256" key="3">
    <source>
        <dbReference type="ARBA" id="ARBA00021096"/>
    </source>
</evidence>
<accession>I6NHU2</accession>
<feature type="transmembrane region" description="Helical" evidence="17">
    <location>
        <begin position="51"/>
        <end position="78"/>
    </location>
</feature>
<feature type="transmembrane region" description="Helical" evidence="17">
    <location>
        <begin position="328"/>
        <end position="353"/>
    </location>
</feature>
<keyword evidence="10 17" id="KW-1133">Transmembrane helix</keyword>
<keyword evidence="9" id="KW-0249">Electron transport</keyword>
<evidence type="ECO:0000256" key="6">
    <source>
        <dbReference type="ARBA" id="ARBA00022692"/>
    </source>
</evidence>
<proteinExistence type="predicted"/>